<accession>A0A9K3LYM0</accession>
<dbReference type="GO" id="GO:0006900">
    <property type="term" value="P:vesicle budding from membrane"/>
    <property type="evidence" value="ECO:0007669"/>
    <property type="project" value="TreeGrafter"/>
</dbReference>
<feature type="region of interest" description="Disordered" evidence="2">
    <location>
        <begin position="618"/>
        <end position="657"/>
    </location>
</feature>
<dbReference type="OrthoDB" id="10250120at2759"/>
<organism evidence="3 4">
    <name type="scientific">Nitzschia inconspicua</name>
    <dbReference type="NCBI Taxonomy" id="303405"/>
    <lineage>
        <taxon>Eukaryota</taxon>
        <taxon>Sar</taxon>
        <taxon>Stramenopiles</taxon>
        <taxon>Ochrophyta</taxon>
        <taxon>Bacillariophyta</taxon>
        <taxon>Bacillariophyceae</taxon>
        <taxon>Bacillariophycidae</taxon>
        <taxon>Bacillariales</taxon>
        <taxon>Bacillariaceae</taxon>
        <taxon>Nitzschia</taxon>
    </lineage>
</organism>
<feature type="compositionally biased region" description="Low complexity" evidence="2">
    <location>
        <begin position="128"/>
        <end position="141"/>
    </location>
</feature>
<evidence type="ECO:0000313" key="4">
    <source>
        <dbReference type="Proteomes" id="UP000693970"/>
    </source>
</evidence>
<feature type="region of interest" description="Disordered" evidence="2">
    <location>
        <begin position="128"/>
        <end position="153"/>
    </location>
</feature>
<name>A0A9K3LYM0_9STRA</name>
<keyword evidence="1" id="KW-0175">Coiled coil</keyword>
<evidence type="ECO:0000256" key="2">
    <source>
        <dbReference type="SAM" id="MobiDB-lite"/>
    </source>
</evidence>
<evidence type="ECO:0000313" key="3">
    <source>
        <dbReference type="EMBL" id="KAG7370584.1"/>
    </source>
</evidence>
<dbReference type="AlphaFoldDB" id="A0A9K3LYM0"/>
<dbReference type="GO" id="GO:0000815">
    <property type="term" value="C:ESCRT III complex"/>
    <property type="evidence" value="ECO:0007669"/>
    <property type="project" value="TreeGrafter"/>
</dbReference>
<dbReference type="Pfam" id="PF03357">
    <property type="entry name" value="Snf7"/>
    <property type="match status" value="1"/>
</dbReference>
<comment type="caution">
    <text evidence="3">The sequence shown here is derived from an EMBL/GenBank/DDBJ whole genome shotgun (WGS) entry which is preliminary data.</text>
</comment>
<dbReference type="PANTHER" id="PTHR22761:SF21">
    <property type="entry name" value="CHARGED MULTIVESICULAR BODY PROTEIN 7"/>
    <property type="match status" value="1"/>
</dbReference>
<sequence length="683" mass="76377">MRMGEHKNRDGVEAFQYPEVVQNHYQYRHHIDDHNSERHRPIILEVTWATKPLGDPILCVSPCLHRVNPRVFYFFGGASEEVERHSVTTDVGGSILSMDHCQFKFHQRDPVVTTVNHPPVVITTVSSSVDSSTSSMNTSSVPLDSRESVKTNHKQPSKTFDECHAVYCYKRGVIRATFVQVLRDLHNVDVPVIDDSSPWPLPPRSSVLVSAKEVASALQIANERRQQQQQQMMESSKASLASNTASSVLSIVTSSLKWTTSKVVSILRNENDNSDGMVSKWGQEGDEGIGGDWEATFVQDPDNGDGNYYGALTPIIDLAQTQLAIQQLEEEINNSHNNKNNNHNNNTSLYSYPGHVPIILGTAEWNSWVTMALANFNNNNDNDNKTFFNISASEKAFLLEVLEEMKIAKIIRRRQQQQKMGAVDLIVLYPSNTIPTETEGEESDQEQKLRIPIALWDLQAAETLIERQIQDWSDKIDECNIQALEATRANKNTVALHFMRKRKRLQGEIDAASQKLVNIEQAKAAIENAHTNKMIVDVLAGSTQLLKDLREGQSVQQVDDVMIDLQQELEEQKELNDAITASNTFAMGGIISDDDLLKELENLSTLTLLEESEVVVPTNASKPAVTAQKNSAGRNDSMVDRPSLSTTNKRTTKNEKGRLDSLVFSYKEDTTSHESVKRAEAAS</sequence>
<dbReference type="GO" id="GO:0032511">
    <property type="term" value="P:late endosome to vacuole transport via multivesicular body sorting pathway"/>
    <property type="evidence" value="ECO:0007669"/>
    <property type="project" value="TreeGrafter"/>
</dbReference>
<protein>
    <submittedName>
        <fullName evidence="3">Snf7 family protein</fullName>
    </submittedName>
</protein>
<dbReference type="GO" id="GO:0009898">
    <property type="term" value="C:cytoplasmic side of plasma membrane"/>
    <property type="evidence" value="ECO:0007669"/>
    <property type="project" value="TreeGrafter"/>
</dbReference>
<dbReference type="PANTHER" id="PTHR22761">
    <property type="entry name" value="CHARGED MULTIVESICULAR BODY PROTEIN"/>
    <property type="match status" value="1"/>
</dbReference>
<dbReference type="Proteomes" id="UP000693970">
    <property type="component" value="Unassembled WGS sequence"/>
</dbReference>
<feature type="coiled-coil region" evidence="1">
    <location>
        <begin position="318"/>
        <end position="345"/>
    </location>
</feature>
<proteinExistence type="predicted"/>
<reference evidence="3" key="2">
    <citation type="submission" date="2021-04" db="EMBL/GenBank/DDBJ databases">
        <authorList>
            <person name="Podell S."/>
        </authorList>
    </citation>
    <scope>NUCLEOTIDE SEQUENCE</scope>
    <source>
        <strain evidence="3">Hildebrandi</strain>
    </source>
</reference>
<reference evidence="3" key="1">
    <citation type="journal article" date="2021" name="Sci. Rep.">
        <title>Diploid genomic architecture of Nitzschia inconspicua, an elite biomass production diatom.</title>
        <authorList>
            <person name="Oliver A."/>
            <person name="Podell S."/>
            <person name="Pinowska A."/>
            <person name="Traller J.C."/>
            <person name="Smith S.R."/>
            <person name="McClure R."/>
            <person name="Beliaev A."/>
            <person name="Bohutskyi P."/>
            <person name="Hill E.A."/>
            <person name="Rabines A."/>
            <person name="Zheng H."/>
            <person name="Allen L.Z."/>
            <person name="Kuo A."/>
            <person name="Grigoriev I.V."/>
            <person name="Allen A.E."/>
            <person name="Hazlebeck D."/>
            <person name="Allen E.E."/>
        </authorList>
    </citation>
    <scope>NUCLEOTIDE SEQUENCE</scope>
    <source>
        <strain evidence="3">Hildebrandi</strain>
    </source>
</reference>
<gene>
    <name evidence="3" type="ORF">IV203_019154</name>
</gene>
<dbReference type="EMBL" id="JAGRRH010000004">
    <property type="protein sequence ID" value="KAG7370584.1"/>
    <property type="molecule type" value="Genomic_DNA"/>
</dbReference>
<feature type="coiled-coil region" evidence="1">
    <location>
        <begin position="211"/>
        <end position="238"/>
    </location>
</feature>
<evidence type="ECO:0000256" key="1">
    <source>
        <dbReference type="SAM" id="Coils"/>
    </source>
</evidence>
<keyword evidence="4" id="KW-1185">Reference proteome</keyword>
<feature type="coiled-coil region" evidence="1">
    <location>
        <begin position="555"/>
        <end position="582"/>
    </location>
</feature>
<dbReference type="GO" id="GO:0005771">
    <property type="term" value="C:multivesicular body"/>
    <property type="evidence" value="ECO:0007669"/>
    <property type="project" value="TreeGrafter"/>
</dbReference>
<dbReference type="InterPro" id="IPR005024">
    <property type="entry name" value="Snf7_fam"/>
</dbReference>
<feature type="coiled-coil region" evidence="1">
    <location>
        <begin position="502"/>
        <end position="529"/>
    </location>
</feature>